<evidence type="ECO:0000313" key="1">
    <source>
        <dbReference type="EMBL" id="KAK8068887.1"/>
    </source>
</evidence>
<dbReference type="RefSeq" id="XP_066716181.1">
    <property type="nucleotide sequence ID" value="XM_066856912.1"/>
</dbReference>
<keyword evidence="2" id="KW-1185">Reference proteome</keyword>
<evidence type="ECO:0000313" key="2">
    <source>
        <dbReference type="Proteomes" id="UP001480595"/>
    </source>
</evidence>
<dbReference type="EMBL" id="JAQQWL010000006">
    <property type="protein sequence ID" value="KAK8068887.1"/>
    <property type="molecule type" value="Genomic_DNA"/>
</dbReference>
<reference evidence="1 2" key="1">
    <citation type="submission" date="2023-01" db="EMBL/GenBank/DDBJ databases">
        <title>Analysis of 21 Apiospora genomes using comparative genomics revels a genus with tremendous synthesis potential of carbohydrate active enzymes and secondary metabolites.</title>
        <authorList>
            <person name="Sorensen T."/>
        </authorList>
    </citation>
    <scope>NUCLEOTIDE SEQUENCE [LARGE SCALE GENOMIC DNA]</scope>
    <source>
        <strain evidence="1 2">CBS 135458</strain>
    </source>
</reference>
<proteinExistence type="predicted"/>
<dbReference type="PANTHER" id="PTHR24148">
    <property type="entry name" value="ANKYRIN REPEAT DOMAIN-CONTAINING PROTEIN 39 HOMOLOG-RELATED"/>
    <property type="match status" value="1"/>
</dbReference>
<dbReference type="GeneID" id="92089975"/>
<dbReference type="Proteomes" id="UP001480595">
    <property type="component" value="Unassembled WGS sequence"/>
</dbReference>
<accession>A0ABR1VDF3</accession>
<dbReference type="InterPro" id="IPR052895">
    <property type="entry name" value="HetReg/Transcr_Mod"/>
</dbReference>
<evidence type="ECO:0008006" key="3">
    <source>
        <dbReference type="Google" id="ProtNLM"/>
    </source>
</evidence>
<protein>
    <recommendedName>
        <fullName evidence="3">Heterokaryon incompatibility domain-containing protein</fullName>
    </recommendedName>
</protein>
<organism evidence="1 2">
    <name type="scientific">Apiospora phragmitis</name>
    <dbReference type="NCBI Taxonomy" id="2905665"/>
    <lineage>
        <taxon>Eukaryota</taxon>
        <taxon>Fungi</taxon>
        <taxon>Dikarya</taxon>
        <taxon>Ascomycota</taxon>
        <taxon>Pezizomycotina</taxon>
        <taxon>Sordariomycetes</taxon>
        <taxon>Xylariomycetidae</taxon>
        <taxon>Amphisphaeriales</taxon>
        <taxon>Apiosporaceae</taxon>
        <taxon>Apiospora</taxon>
    </lineage>
</organism>
<dbReference type="PANTHER" id="PTHR24148:SF64">
    <property type="entry name" value="HETEROKARYON INCOMPATIBILITY DOMAIN-CONTAINING PROTEIN"/>
    <property type="match status" value="1"/>
</dbReference>
<dbReference type="Pfam" id="PF26639">
    <property type="entry name" value="Het-6_barrel"/>
    <property type="match status" value="1"/>
</dbReference>
<name>A0ABR1VDF3_9PEZI</name>
<gene>
    <name evidence="1" type="ORF">PG994_005503</name>
</gene>
<comment type="caution">
    <text evidence="1">The sequence shown here is derived from an EMBL/GenBank/DDBJ whole genome shotgun (WGS) entry which is preliminary data.</text>
</comment>
<sequence>MARPWWGRVWIIQEVLKSRNSEFRCGEATTSIDDFVALEEVRREHARQVPGLRQIRSYPLNNILSAWTLNRRDANSDACPLFDWLSITHQFAFTQPRDRFYALRDLATPGARRAIAAEYDAARLSDALLNVQVAVHVLTAEQRTLLPLQTSWRKRTRGLPSWCPDWYTPQEGYVAFVFHAPAVEALTREDGTTLPPEPPRLAFQACGPRHTRAIVAFEPRAGSSLTNETAGRCCLRVDGWHFDEIEARKAFPAIDLSKETTPQLQADGRAARRRALYKKCAAWRRVVERRIEGDQPNPYGSPDALQAAFWRTLIADRDEDWNGPPPDEFGDGLDRFLDSKGEDVQGSMAFLVPAVSRLARRAFVVTKRGYLGLAPVGCRVGDLVCVLTGGAVPFILRREKALHRGGGKGEGGSVGSTVQYHKWVGESFVHGIMRGEWVSELEKKQKLRSEMMTFEVT</sequence>